<evidence type="ECO:0000259" key="1">
    <source>
        <dbReference type="Pfam" id="PF04167"/>
    </source>
</evidence>
<gene>
    <name evidence="2" type="ORF">A3L02_04180</name>
</gene>
<dbReference type="InterPro" id="IPR035930">
    <property type="entry name" value="FomD-like_sf"/>
</dbReference>
<proteinExistence type="predicted"/>
<feature type="domain" description="DUF402" evidence="1">
    <location>
        <begin position="11"/>
        <end position="155"/>
    </location>
</feature>
<evidence type="ECO:0000313" key="2">
    <source>
        <dbReference type="EMBL" id="ASI99921.1"/>
    </source>
</evidence>
<dbReference type="Proteomes" id="UP000197156">
    <property type="component" value="Chromosome"/>
</dbReference>
<dbReference type="InterPro" id="IPR007295">
    <property type="entry name" value="DUF402"/>
</dbReference>
<dbReference type="EMBL" id="CP014854">
    <property type="protein sequence ID" value="ASI99921.1"/>
    <property type="molecule type" value="Genomic_DNA"/>
</dbReference>
<dbReference type="RefSeq" id="WP_088863828.1">
    <property type="nucleotide sequence ID" value="NZ_CP014854.1"/>
</dbReference>
<dbReference type="OrthoDB" id="85277at2157"/>
<accession>A0A218P4R9</accession>
<dbReference type="Gene3D" id="2.40.380.10">
    <property type="entry name" value="FomD-like"/>
    <property type="match status" value="1"/>
</dbReference>
<keyword evidence="3" id="KW-1185">Reference proteome</keyword>
<dbReference type="GeneID" id="33323927"/>
<reference evidence="2 3" key="1">
    <citation type="submission" date="2016-03" db="EMBL/GenBank/DDBJ databases">
        <title>Complete genome sequence of Thermococcus celer.</title>
        <authorList>
            <person name="Oger P.M."/>
        </authorList>
    </citation>
    <scope>NUCLEOTIDE SEQUENCE [LARGE SCALE GENOMIC DNA]</scope>
    <source>
        <strain evidence="2 3">Vu 13</strain>
    </source>
</reference>
<name>A0A218P4R9_THECE</name>
<dbReference type="Pfam" id="PF04167">
    <property type="entry name" value="DUF402"/>
    <property type="match status" value="1"/>
</dbReference>
<protein>
    <recommendedName>
        <fullName evidence="1">DUF402 domain-containing protein</fullName>
    </recommendedName>
</protein>
<dbReference type="KEGG" id="tce:A3L02_04180"/>
<dbReference type="PANTHER" id="PTHR41271:SF1">
    <property type="entry name" value="DUF402 DOMAIN-CONTAINING PROTEIN"/>
    <property type="match status" value="1"/>
</dbReference>
<dbReference type="SUPFAM" id="SSF159234">
    <property type="entry name" value="FomD-like"/>
    <property type="match status" value="1"/>
</dbReference>
<dbReference type="PANTHER" id="PTHR41271">
    <property type="entry name" value="DUF402 DOMAIN-CONTAINING PROTEIN"/>
    <property type="match status" value="1"/>
</dbReference>
<organism evidence="2 3">
    <name type="scientific">Thermococcus celer Vu 13 = JCM 8558</name>
    <dbReference type="NCBI Taxonomy" id="1293037"/>
    <lineage>
        <taxon>Archaea</taxon>
        <taxon>Methanobacteriati</taxon>
        <taxon>Methanobacteriota</taxon>
        <taxon>Thermococci</taxon>
        <taxon>Thermococcales</taxon>
        <taxon>Thermococcaceae</taxon>
        <taxon>Thermococcus</taxon>
    </lineage>
</organism>
<sequence>MRRVRLIYKRIPNRVLEREDEVIADFGNIVVAKSEFSGMLAPLLVNGVKVIDNGYRMVYFAFIGENYDILKVYDKNGNFKGLYMDVLAYTKRYGNTIEMLDLFLDIFVFPNGEAFLLDEDELEMALNYRLIDKETIDFAYSVANEILEKLKRKEFPPEIVWKYEWGD</sequence>
<evidence type="ECO:0000313" key="3">
    <source>
        <dbReference type="Proteomes" id="UP000197156"/>
    </source>
</evidence>
<dbReference type="AlphaFoldDB" id="A0A218P4R9"/>